<evidence type="ECO:0000313" key="1">
    <source>
        <dbReference type="EMBL" id="UQC83260.1"/>
    </source>
</evidence>
<dbReference type="RefSeq" id="XP_049144879.1">
    <property type="nucleotide sequence ID" value="XM_049287736.1"/>
</dbReference>
<accession>A0A9Q8SUF3</accession>
<dbReference type="KEGG" id="clup:CLUP02_08754"/>
<dbReference type="AlphaFoldDB" id="A0A9Q8SUF3"/>
<keyword evidence="2" id="KW-1185">Reference proteome</keyword>
<name>A0A9Q8SUF3_9PEZI</name>
<organism evidence="1 2">
    <name type="scientific">Colletotrichum lupini</name>
    <dbReference type="NCBI Taxonomy" id="145971"/>
    <lineage>
        <taxon>Eukaryota</taxon>
        <taxon>Fungi</taxon>
        <taxon>Dikarya</taxon>
        <taxon>Ascomycota</taxon>
        <taxon>Pezizomycotina</taxon>
        <taxon>Sordariomycetes</taxon>
        <taxon>Hypocreomycetidae</taxon>
        <taxon>Glomerellales</taxon>
        <taxon>Glomerellaceae</taxon>
        <taxon>Colletotrichum</taxon>
        <taxon>Colletotrichum acutatum species complex</taxon>
    </lineage>
</organism>
<protein>
    <submittedName>
        <fullName evidence="1">Uncharacterized protein</fullName>
    </submittedName>
</protein>
<proteinExistence type="predicted"/>
<evidence type="ECO:0000313" key="2">
    <source>
        <dbReference type="Proteomes" id="UP000830671"/>
    </source>
</evidence>
<reference evidence="1" key="1">
    <citation type="journal article" date="2021" name="Mol. Plant Microbe Interact.">
        <title>Complete Genome Sequence of the Plant-Pathogenic Fungus Colletotrichum lupini.</title>
        <authorList>
            <person name="Baroncelli R."/>
            <person name="Pensec F."/>
            <person name="Da Lio D."/>
            <person name="Boufleur T."/>
            <person name="Vicente I."/>
            <person name="Sarrocco S."/>
            <person name="Picot A."/>
            <person name="Baraldi E."/>
            <person name="Sukno S."/>
            <person name="Thon M."/>
            <person name="Le Floch G."/>
        </authorList>
    </citation>
    <scope>NUCLEOTIDE SEQUENCE</scope>
    <source>
        <strain evidence="1">IMI 504893</strain>
    </source>
</reference>
<dbReference type="EMBL" id="CP019476">
    <property type="protein sequence ID" value="UQC83260.1"/>
    <property type="molecule type" value="Genomic_DNA"/>
</dbReference>
<dbReference type="GeneID" id="73342746"/>
<sequence>MLGCYSLTHDDGIDRVVLLFADGVRWIREHRGWESASANTARWSRVLNLVSSFGSLDGAFPCSAMPGAMQLGVLGLGSIRIPLLSKAKQISMNQRCDKGEQQEYP</sequence>
<dbReference type="Proteomes" id="UP000830671">
    <property type="component" value="Chromosome 4"/>
</dbReference>
<gene>
    <name evidence="1" type="ORF">CLUP02_08754</name>
</gene>